<evidence type="ECO:0000313" key="3">
    <source>
        <dbReference type="Proteomes" id="UP000094580"/>
    </source>
</evidence>
<gene>
    <name evidence="2" type="ORF">BED47_11565</name>
</gene>
<feature type="transmembrane region" description="Helical" evidence="1">
    <location>
        <begin position="18"/>
        <end position="38"/>
    </location>
</feature>
<dbReference type="RefSeq" id="WP_025569102.1">
    <property type="nucleotide sequence ID" value="NZ_MDKC01000034.1"/>
</dbReference>
<proteinExistence type="predicted"/>
<protein>
    <submittedName>
        <fullName evidence="2">Uncharacterized protein</fullName>
    </submittedName>
</protein>
<reference evidence="2 3" key="1">
    <citation type="submission" date="2016-07" db="EMBL/GenBank/DDBJ databases">
        <authorList>
            <person name="Townsley L."/>
            <person name="Shank E.A."/>
        </authorList>
    </citation>
    <scope>NUCLEOTIDE SEQUENCE [LARGE SCALE GENOMIC DNA]</scope>
    <source>
        <strain evidence="2 3">CH01</strain>
    </source>
</reference>
<keyword evidence="1" id="KW-0472">Membrane</keyword>
<accession>A0ABX2ZP58</accession>
<feature type="transmembrane region" description="Helical" evidence="1">
    <location>
        <begin position="50"/>
        <end position="67"/>
    </location>
</feature>
<dbReference type="Proteomes" id="UP000094580">
    <property type="component" value="Unassembled WGS sequence"/>
</dbReference>
<name>A0ABX2ZP58_9BACI</name>
<evidence type="ECO:0000256" key="1">
    <source>
        <dbReference type="SAM" id="Phobius"/>
    </source>
</evidence>
<organism evidence="2 3">
    <name type="scientific">Gottfriedia luciferensis</name>
    <dbReference type="NCBI Taxonomy" id="178774"/>
    <lineage>
        <taxon>Bacteria</taxon>
        <taxon>Bacillati</taxon>
        <taxon>Bacillota</taxon>
        <taxon>Bacilli</taxon>
        <taxon>Bacillales</taxon>
        <taxon>Bacillaceae</taxon>
        <taxon>Gottfriedia</taxon>
    </lineage>
</organism>
<dbReference type="EMBL" id="MDKC01000034">
    <property type="protein sequence ID" value="ODG90505.1"/>
    <property type="molecule type" value="Genomic_DNA"/>
</dbReference>
<comment type="caution">
    <text evidence="2">The sequence shown here is derived from an EMBL/GenBank/DDBJ whole genome shotgun (WGS) entry which is preliminary data.</text>
</comment>
<keyword evidence="1" id="KW-0812">Transmembrane</keyword>
<keyword evidence="1" id="KW-1133">Transmembrane helix</keyword>
<keyword evidence="3" id="KW-1185">Reference proteome</keyword>
<evidence type="ECO:0000313" key="2">
    <source>
        <dbReference type="EMBL" id="ODG90505.1"/>
    </source>
</evidence>
<sequence>MNFFAYLKDFIWYTIKTYLLPFIIVIVSIVIVFWRLLGDEFTFKYIRLEIIYFICFFLLVSFTTYEMKGHKND</sequence>